<name>A0A2A4WTH6_9GAMM</name>
<reference evidence="5" key="1">
    <citation type="submission" date="2017-08" db="EMBL/GenBank/DDBJ databases">
        <title>A dynamic microbial community with high functional redundancy inhabits the cold, oxic subseafloor aquifer.</title>
        <authorList>
            <person name="Tully B.J."/>
            <person name="Wheat C.G."/>
            <person name="Glazer B.T."/>
            <person name="Huber J.A."/>
        </authorList>
    </citation>
    <scope>NUCLEOTIDE SEQUENCE [LARGE SCALE GENOMIC DNA]</scope>
</reference>
<evidence type="ECO:0000313" key="5">
    <source>
        <dbReference type="Proteomes" id="UP000218767"/>
    </source>
</evidence>
<dbReference type="Pfam" id="PF00561">
    <property type="entry name" value="Abhydrolase_1"/>
    <property type="match status" value="1"/>
</dbReference>
<feature type="signal peptide" evidence="2">
    <location>
        <begin position="1"/>
        <end position="21"/>
    </location>
</feature>
<protein>
    <recommendedName>
        <fullName evidence="3">AB hydrolase-1 domain-containing protein</fullName>
    </recommendedName>
</protein>
<proteinExistence type="predicted"/>
<feature type="domain" description="AB hydrolase-1" evidence="3">
    <location>
        <begin position="69"/>
        <end position="217"/>
    </location>
</feature>
<keyword evidence="2" id="KW-0732">Signal</keyword>
<evidence type="ECO:0000313" key="4">
    <source>
        <dbReference type="EMBL" id="PCI73630.1"/>
    </source>
</evidence>
<dbReference type="GO" id="GO:0016020">
    <property type="term" value="C:membrane"/>
    <property type="evidence" value="ECO:0007669"/>
    <property type="project" value="TreeGrafter"/>
</dbReference>
<keyword evidence="1" id="KW-0378">Hydrolase</keyword>
<sequence>MRKITSATTLLFLFVAQLGFAQKEVLSLDHYVANVSKAPSMQGQVAQIYVRERTQAATALRSDNLDGRVVLFIHGAGTPAEVAFDVPVEGFSWMAYMAKAGYDAFSMDTTGYGRSTRPAVMNDICNLSQSQQASFIPTLLEETCEPSYPFAATTIESDWDDIDAVVDYLREIRGVEKVHMVAWSLGGPRAAGYAAQHPEKVDRIVLLAPAYGRDRSLNPPDSIPAPGAAFTKQSRQDFSNNWGRQVGCVNQYDAAVSDAVWQAMLDSDPVGATWSTGVRRAPRTTVWGWNKDVVAKTQTPMLIVSPSHDAQVPPSSVRNLYEDLGAEEKILLDLACSSHNAMWEINHEILFNSTVQWLGQGTVDGIKSGELRKGY</sequence>
<evidence type="ECO:0000259" key="3">
    <source>
        <dbReference type="Pfam" id="PF00561"/>
    </source>
</evidence>
<evidence type="ECO:0000256" key="1">
    <source>
        <dbReference type="ARBA" id="ARBA00022801"/>
    </source>
</evidence>
<organism evidence="4 5">
    <name type="scientific">SAR86 cluster bacterium</name>
    <dbReference type="NCBI Taxonomy" id="2030880"/>
    <lineage>
        <taxon>Bacteria</taxon>
        <taxon>Pseudomonadati</taxon>
        <taxon>Pseudomonadota</taxon>
        <taxon>Gammaproteobacteria</taxon>
        <taxon>SAR86 cluster</taxon>
    </lineage>
</organism>
<feature type="chain" id="PRO_5012720628" description="AB hydrolase-1 domain-containing protein" evidence="2">
    <location>
        <begin position="22"/>
        <end position="375"/>
    </location>
</feature>
<dbReference type="AlphaFoldDB" id="A0A2A4WTH6"/>
<dbReference type="PANTHER" id="PTHR43798:SF31">
    <property type="entry name" value="AB HYDROLASE SUPERFAMILY PROTEIN YCLE"/>
    <property type="match status" value="1"/>
</dbReference>
<accession>A0A2A4WTH6</accession>
<gene>
    <name evidence="4" type="ORF">COB20_16090</name>
</gene>
<dbReference type="GO" id="GO:0016787">
    <property type="term" value="F:hydrolase activity"/>
    <property type="evidence" value="ECO:0007669"/>
    <property type="project" value="UniProtKB-KW"/>
</dbReference>
<dbReference type="EMBL" id="NVUL01000120">
    <property type="protein sequence ID" value="PCI73630.1"/>
    <property type="molecule type" value="Genomic_DNA"/>
</dbReference>
<dbReference type="Gene3D" id="3.40.50.1820">
    <property type="entry name" value="alpha/beta hydrolase"/>
    <property type="match status" value="1"/>
</dbReference>
<dbReference type="InterPro" id="IPR050266">
    <property type="entry name" value="AB_hydrolase_sf"/>
</dbReference>
<dbReference type="InterPro" id="IPR029058">
    <property type="entry name" value="AB_hydrolase_fold"/>
</dbReference>
<comment type="caution">
    <text evidence="4">The sequence shown here is derived from an EMBL/GenBank/DDBJ whole genome shotgun (WGS) entry which is preliminary data.</text>
</comment>
<dbReference type="Proteomes" id="UP000218767">
    <property type="component" value="Unassembled WGS sequence"/>
</dbReference>
<dbReference type="SUPFAM" id="SSF53474">
    <property type="entry name" value="alpha/beta-Hydrolases"/>
    <property type="match status" value="1"/>
</dbReference>
<dbReference type="InterPro" id="IPR000073">
    <property type="entry name" value="AB_hydrolase_1"/>
</dbReference>
<evidence type="ECO:0000256" key="2">
    <source>
        <dbReference type="SAM" id="SignalP"/>
    </source>
</evidence>
<dbReference type="PANTHER" id="PTHR43798">
    <property type="entry name" value="MONOACYLGLYCEROL LIPASE"/>
    <property type="match status" value="1"/>
</dbReference>